<organism evidence="3 4">
    <name type="scientific">Desulfobacter hydrogenophilus</name>
    <dbReference type="NCBI Taxonomy" id="2291"/>
    <lineage>
        <taxon>Bacteria</taxon>
        <taxon>Pseudomonadati</taxon>
        <taxon>Thermodesulfobacteriota</taxon>
        <taxon>Desulfobacteria</taxon>
        <taxon>Desulfobacterales</taxon>
        <taxon>Desulfobacteraceae</taxon>
        <taxon>Desulfobacter</taxon>
    </lineage>
</organism>
<proteinExistence type="inferred from homology"/>
<dbReference type="EMBL" id="QLNI01000009">
    <property type="protein sequence ID" value="RAM02964.1"/>
    <property type="molecule type" value="Genomic_DNA"/>
</dbReference>
<dbReference type="EMBL" id="CP036313">
    <property type="protein sequence ID" value="QBH11753.1"/>
    <property type="molecule type" value="Genomic_DNA"/>
</dbReference>
<dbReference type="InterPro" id="IPR035439">
    <property type="entry name" value="UPF0145_dom_sf"/>
</dbReference>
<dbReference type="AlphaFoldDB" id="A0A328FE35"/>
<dbReference type="PANTHER" id="PTHR34068">
    <property type="entry name" value="UPF0145 PROTEIN YBJQ"/>
    <property type="match status" value="1"/>
</dbReference>
<dbReference type="Proteomes" id="UP000248798">
    <property type="component" value="Unassembled WGS sequence"/>
</dbReference>
<comment type="similarity">
    <text evidence="1">Belongs to the UPF0145 family.</text>
</comment>
<dbReference type="Proteomes" id="UP000293902">
    <property type="component" value="Chromosome"/>
</dbReference>
<dbReference type="InterPro" id="IPR002765">
    <property type="entry name" value="UPF0145_YbjQ-like"/>
</dbReference>
<dbReference type="Gene3D" id="3.30.110.70">
    <property type="entry name" value="Hypothetical protein apc22750. Chain B"/>
    <property type="match status" value="1"/>
</dbReference>
<dbReference type="PANTHER" id="PTHR34068:SF2">
    <property type="entry name" value="UPF0145 PROTEIN SCO3412"/>
    <property type="match status" value="1"/>
</dbReference>
<evidence type="ECO:0000256" key="1">
    <source>
        <dbReference type="ARBA" id="ARBA00010751"/>
    </source>
</evidence>
<evidence type="ECO:0000313" key="2">
    <source>
        <dbReference type="EMBL" id="QBH11753.1"/>
    </source>
</evidence>
<keyword evidence="5" id="KW-1185">Reference proteome</keyword>
<name>A0A328FE35_9BACT</name>
<dbReference type="RefSeq" id="WP_111954746.1">
    <property type="nucleotide sequence ID" value="NZ_CP036313.1"/>
</dbReference>
<dbReference type="SUPFAM" id="SSF117782">
    <property type="entry name" value="YbjQ-like"/>
    <property type="match status" value="1"/>
</dbReference>
<gene>
    <name evidence="3" type="ORF">DO021_06085</name>
    <name evidence="2" type="ORF">EYB58_01715</name>
</gene>
<evidence type="ECO:0000313" key="3">
    <source>
        <dbReference type="EMBL" id="RAM02964.1"/>
    </source>
</evidence>
<dbReference type="OrthoDB" id="530049at2"/>
<sequence length="149" mass="17155">MEQLIFFIILIMLGYFFGRRAESKHYRSIEAREEFWITRPASTYKTVSQSGRTIRKSELVSGNVVISVDYFKRIAAGLRNLFGGEVRVYETLVDRARREALLRLHESCSDADEIINIRLETSSIYKGKRKQVGSVEVLAFGTAVYFEES</sequence>
<evidence type="ECO:0000313" key="4">
    <source>
        <dbReference type="Proteomes" id="UP000248798"/>
    </source>
</evidence>
<reference evidence="2 5" key="2">
    <citation type="submission" date="2019-02" db="EMBL/GenBank/DDBJ databases">
        <title>Complete genome sequence of Desulfobacter hydrogenophilus AcRS1.</title>
        <authorList>
            <person name="Marietou A."/>
            <person name="Lund M.B."/>
            <person name="Marshall I.P.G."/>
            <person name="Schreiber L."/>
            <person name="Jorgensen B."/>
        </authorList>
    </citation>
    <scope>NUCLEOTIDE SEQUENCE [LARGE SCALE GENOMIC DNA]</scope>
    <source>
        <strain evidence="2 5">AcRS1</strain>
    </source>
</reference>
<dbReference type="Pfam" id="PF01906">
    <property type="entry name" value="YbjQ_1"/>
    <property type="match status" value="1"/>
</dbReference>
<reference evidence="3 4" key="1">
    <citation type="submission" date="2018-06" db="EMBL/GenBank/DDBJ databases">
        <title>Complete Genome Sequence of Desulfobacter hydrogenophilus (DSM3380).</title>
        <authorList>
            <person name="Marietou A."/>
            <person name="Schreiber L."/>
            <person name="Marshall I."/>
            <person name="Jorgensen B."/>
        </authorList>
    </citation>
    <scope>NUCLEOTIDE SEQUENCE [LARGE SCALE GENOMIC DNA]</scope>
    <source>
        <strain evidence="3 4">DSM 3380</strain>
    </source>
</reference>
<protein>
    <submittedName>
        <fullName evidence="2">Heavy metal-binding domain-containing protein</fullName>
    </submittedName>
    <submittedName>
        <fullName evidence="3">YbjQ family protein</fullName>
    </submittedName>
</protein>
<evidence type="ECO:0000313" key="5">
    <source>
        <dbReference type="Proteomes" id="UP000293902"/>
    </source>
</evidence>
<accession>A0A328FE35</accession>